<proteinExistence type="predicted"/>
<protein>
    <submittedName>
        <fullName evidence="1">Uncharacterized protein</fullName>
    </submittedName>
</protein>
<reference evidence="1 2" key="1">
    <citation type="submission" date="2020-05" db="EMBL/GenBank/DDBJ databases">
        <title>Thioclava electrotropha strain Elox9 finished genome.</title>
        <authorList>
            <person name="Rowe A.R."/>
            <person name="Wilbanks E.G."/>
        </authorList>
    </citation>
    <scope>NUCLEOTIDE SEQUENCE [LARGE SCALE GENOMIC DNA]</scope>
    <source>
        <strain evidence="1 2">Elox9</strain>
    </source>
</reference>
<evidence type="ECO:0000313" key="2">
    <source>
        <dbReference type="Proteomes" id="UP000192422"/>
    </source>
</evidence>
<evidence type="ECO:0000313" key="1">
    <source>
        <dbReference type="EMBL" id="QPZ91811.1"/>
    </source>
</evidence>
<keyword evidence="2" id="KW-1185">Reference proteome</keyword>
<sequence length="72" mass="7670">MGTFMVVPLPAHALGSYDDKKNRIHCGSLSDCFARTLGSGVGGVNAQTLNKMSRAADFPSRLLRVATCESQL</sequence>
<organism evidence="1 2">
    <name type="scientific">Thioclava electrotropha</name>
    <dbReference type="NCBI Taxonomy" id="1549850"/>
    <lineage>
        <taxon>Bacteria</taxon>
        <taxon>Pseudomonadati</taxon>
        <taxon>Pseudomonadota</taxon>
        <taxon>Alphaproteobacteria</taxon>
        <taxon>Rhodobacterales</taxon>
        <taxon>Paracoccaceae</taxon>
        <taxon>Thioclava</taxon>
    </lineage>
</organism>
<dbReference type="EMBL" id="CP053562">
    <property type="protein sequence ID" value="QPZ91811.1"/>
    <property type="molecule type" value="Genomic_DNA"/>
</dbReference>
<dbReference type="Proteomes" id="UP000192422">
    <property type="component" value="Chromosome"/>
</dbReference>
<gene>
    <name evidence="1" type="ORF">AKL02_013525</name>
</gene>
<name>A0ABX6YVD0_9RHOB</name>
<accession>A0ABX6YVD0</accession>
<dbReference type="RefSeq" id="WP_133051964.1">
    <property type="nucleotide sequence ID" value="NZ_CP053562.1"/>
</dbReference>